<name>A0A5C1AAQ9_9BACT</name>
<reference evidence="2" key="1">
    <citation type="submission" date="2019-08" db="EMBL/GenBank/DDBJ databases">
        <title>Limnoglobus roseus gen. nov., sp. nov., a novel freshwater planctomycete with a giant genome from the family Gemmataceae.</title>
        <authorList>
            <person name="Kulichevskaya I.S."/>
            <person name="Naumoff D.G."/>
            <person name="Miroshnikov K."/>
            <person name="Ivanova A."/>
            <person name="Philippov D.A."/>
            <person name="Hakobyan A."/>
            <person name="Rijpstra I.C."/>
            <person name="Sinninghe Damste J.S."/>
            <person name="Liesack W."/>
            <person name="Dedysh S.N."/>
        </authorList>
    </citation>
    <scope>NUCLEOTIDE SEQUENCE [LARGE SCALE GENOMIC DNA]</scope>
    <source>
        <strain evidence="2">PX52</strain>
    </source>
</reference>
<dbReference type="EMBL" id="CP042425">
    <property type="protein sequence ID" value="QEL15263.1"/>
    <property type="molecule type" value="Genomic_DNA"/>
</dbReference>
<evidence type="ECO:0000313" key="1">
    <source>
        <dbReference type="EMBL" id="QEL15263.1"/>
    </source>
</evidence>
<dbReference type="RefSeq" id="WP_149110090.1">
    <property type="nucleotide sequence ID" value="NZ_CP042425.1"/>
</dbReference>
<sequence length="433" mass="47974">MADIRAFRGFRYDLGKVGELSHVVAPPYDVIDEALQQKLYDLSPVNAIRVELTKPEEGDDEDNNRYTRAGQTMRDWLASGAVTQDTARSLYVYEQEFTAEGQTFTRRGFFARVRLEPFGEGKIYPHEQTMSGPKADRLNLYRATNFNLSPVFGLYPDDDGEVFAKLEPLIRKSPPRVATDHLGVVNRLWVVTDQATISQVIGLMGPKSVFIADGHHRYETGVKYLEEQRAAGQVPDDEAAPNFCLMMLVGMSDPGLIILPTHRLVSGLPPITSDRLQELLKDLFTIDHVGDDATAAWEHVQMDGSQLCLGFGTVADGKWVVAKLRDPAAMDGVAPDQSAEWRGLGVSILHKLVLDRIIKDAVGGEAKCQYVHLLKEVTDAVAAKSCQLACLVPPAEMEHVESIAGNLEKMPPKSTYFYPKLLTGLVYNSLKKD</sequence>
<dbReference type="PIRSF" id="PIRSF033563">
    <property type="entry name" value="UCP033563"/>
    <property type="match status" value="1"/>
</dbReference>
<protein>
    <recommendedName>
        <fullName evidence="3">DUF1015 domain-containing protein</fullName>
    </recommendedName>
</protein>
<dbReference type="PANTHER" id="PTHR36454:SF1">
    <property type="entry name" value="DUF1015 DOMAIN-CONTAINING PROTEIN"/>
    <property type="match status" value="1"/>
</dbReference>
<evidence type="ECO:0000313" key="2">
    <source>
        <dbReference type="Proteomes" id="UP000324974"/>
    </source>
</evidence>
<dbReference type="AlphaFoldDB" id="A0A5C1AAQ9"/>
<accession>A0A5C1AAQ9</accession>
<dbReference type="InterPro" id="IPR008323">
    <property type="entry name" value="UCP033563"/>
</dbReference>
<evidence type="ECO:0008006" key="3">
    <source>
        <dbReference type="Google" id="ProtNLM"/>
    </source>
</evidence>
<keyword evidence="2" id="KW-1185">Reference proteome</keyword>
<gene>
    <name evidence="1" type="ORF">PX52LOC_02178</name>
</gene>
<dbReference type="PANTHER" id="PTHR36454">
    <property type="entry name" value="LMO2823 PROTEIN"/>
    <property type="match status" value="1"/>
</dbReference>
<dbReference type="Proteomes" id="UP000324974">
    <property type="component" value="Chromosome"/>
</dbReference>
<dbReference type="OrthoDB" id="9781616at2"/>
<dbReference type="Pfam" id="PF06245">
    <property type="entry name" value="DUF1015"/>
    <property type="match status" value="1"/>
</dbReference>
<proteinExistence type="predicted"/>
<organism evidence="1 2">
    <name type="scientific">Limnoglobus roseus</name>
    <dbReference type="NCBI Taxonomy" id="2598579"/>
    <lineage>
        <taxon>Bacteria</taxon>
        <taxon>Pseudomonadati</taxon>
        <taxon>Planctomycetota</taxon>
        <taxon>Planctomycetia</taxon>
        <taxon>Gemmatales</taxon>
        <taxon>Gemmataceae</taxon>
        <taxon>Limnoglobus</taxon>
    </lineage>
</organism>
<dbReference type="KEGG" id="lrs:PX52LOC_02178"/>